<sequence length="82" mass="9796">MEEKNKIIEEINDLNLEIKKNEEEIIKIKKDQERLNKKIAIRRNNVELLKGKIALKQLELNNIQFNKIEVEKPKTEENTNNN</sequence>
<dbReference type="HOGENOM" id="CLU_2553372_0_0_0"/>
<keyword evidence="1" id="KW-0175">Coiled coil</keyword>
<evidence type="ECO:0000313" key="2">
    <source>
        <dbReference type="EMBL" id="EFE88009.1"/>
    </source>
</evidence>
<dbReference type="AlphaFoldDB" id="D4CRM0"/>
<evidence type="ECO:0000313" key="3">
    <source>
        <dbReference type="Proteomes" id="UP000003748"/>
    </source>
</evidence>
<dbReference type="EMBL" id="ACJY01000009">
    <property type="protein sequence ID" value="EFE88009.1"/>
    <property type="molecule type" value="Genomic_DNA"/>
</dbReference>
<feature type="coiled-coil region" evidence="1">
    <location>
        <begin position="4"/>
        <end position="38"/>
    </location>
</feature>
<gene>
    <name evidence="2" type="ORF">FUSPEROL_00028</name>
</gene>
<organism evidence="2 3">
    <name type="scientific">Fusobacterium periodonticum ATCC 33693</name>
    <dbReference type="NCBI Taxonomy" id="546275"/>
    <lineage>
        <taxon>Bacteria</taxon>
        <taxon>Fusobacteriati</taxon>
        <taxon>Fusobacteriota</taxon>
        <taxon>Fusobacteriia</taxon>
        <taxon>Fusobacteriales</taxon>
        <taxon>Fusobacteriaceae</taxon>
        <taxon>Fusobacterium</taxon>
    </lineage>
</organism>
<proteinExistence type="predicted"/>
<name>D4CRM0_9FUSO</name>
<accession>D4CRM0</accession>
<protein>
    <submittedName>
        <fullName evidence="2">Uncharacterized protein</fullName>
    </submittedName>
</protein>
<dbReference type="GeneID" id="78418370"/>
<dbReference type="Proteomes" id="UP000003748">
    <property type="component" value="Unassembled WGS sequence"/>
</dbReference>
<reference evidence="2 3" key="1">
    <citation type="submission" date="2010-02" db="EMBL/GenBank/DDBJ databases">
        <authorList>
            <person name="Weinstock G."/>
            <person name="Sodergren E."/>
            <person name="Clifton S."/>
            <person name="Fulton L."/>
            <person name="Fulton B."/>
            <person name="Courtney L."/>
            <person name="Fronick C."/>
            <person name="Harrison M."/>
            <person name="Strong C."/>
            <person name="Farmer C."/>
            <person name="Delahaunty K."/>
            <person name="Markovic C."/>
            <person name="Hall O."/>
            <person name="Minx P."/>
            <person name="Tomlinson C."/>
            <person name="Mitreva M."/>
            <person name="Nelson J."/>
            <person name="Hou S."/>
            <person name="Wollam A."/>
            <person name="Pepin K.H."/>
            <person name="Johnson M."/>
            <person name="Bhonagiri V."/>
            <person name="Zhang X."/>
            <person name="Suruliraj S."/>
            <person name="Warren W."/>
            <person name="Chinwalla A."/>
            <person name="Mardis E.R."/>
            <person name="Wilson R.K."/>
        </authorList>
    </citation>
    <scope>NUCLEOTIDE SEQUENCE [LARGE SCALE GENOMIC DNA]</scope>
    <source>
        <strain evidence="2 3">ATCC 33693</strain>
    </source>
</reference>
<evidence type="ECO:0000256" key="1">
    <source>
        <dbReference type="SAM" id="Coils"/>
    </source>
</evidence>
<dbReference type="RefSeq" id="WP_005970338.1">
    <property type="nucleotide sequence ID" value="NZ_GG665883.1"/>
</dbReference>
<dbReference type="STRING" id="546275.FUSPEROL_00028"/>
<comment type="caution">
    <text evidence="2">The sequence shown here is derived from an EMBL/GenBank/DDBJ whole genome shotgun (WGS) entry which is preliminary data.</text>
</comment>